<dbReference type="Proteomes" id="UP000828390">
    <property type="component" value="Unassembled WGS sequence"/>
</dbReference>
<organism evidence="1 2">
    <name type="scientific">Dreissena polymorpha</name>
    <name type="common">Zebra mussel</name>
    <name type="synonym">Mytilus polymorpha</name>
    <dbReference type="NCBI Taxonomy" id="45954"/>
    <lineage>
        <taxon>Eukaryota</taxon>
        <taxon>Metazoa</taxon>
        <taxon>Spiralia</taxon>
        <taxon>Lophotrochozoa</taxon>
        <taxon>Mollusca</taxon>
        <taxon>Bivalvia</taxon>
        <taxon>Autobranchia</taxon>
        <taxon>Heteroconchia</taxon>
        <taxon>Euheterodonta</taxon>
        <taxon>Imparidentia</taxon>
        <taxon>Neoheterodontei</taxon>
        <taxon>Myida</taxon>
        <taxon>Dreissenoidea</taxon>
        <taxon>Dreissenidae</taxon>
        <taxon>Dreissena</taxon>
    </lineage>
</organism>
<evidence type="ECO:0000313" key="2">
    <source>
        <dbReference type="Proteomes" id="UP000828390"/>
    </source>
</evidence>
<dbReference type="AlphaFoldDB" id="A0A9D4M8L9"/>
<reference evidence="1" key="2">
    <citation type="submission" date="2020-11" db="EMBL/GenBank/DDBJ databases">
        <authorList>
            <person name="McCartney M.A."/>
            <person name="Auch B."/>
            <person name="Kono T."/>
            <person name="Mallez S."/>
            <person name="Becker A."/>
            <person name="Gohl D.M."/>
            <person name="Silverstein K.A.T."/>
            <person name="Koren S."/>
            <person name="Bechman K.B."/>
            <person name="Herman A."/>
            <person name="Abrahante J.E."/>
            <person name="Garbe J."/>
        </authorList>
    </citation>
    <scope>NUCLEOTIDE SEQUENCE</scope>
    <source>
        <strain evidence="1">Duluth1</strain>
        <tissue evidence="1">Whole animal</tissue>
    </source>
</reference>
<accession>A0A9D4M8L9</accession>
<evidence type="ECO:0000313" key="1">
    <source>
        <dbReference type="EMBL" id="KAH3871893.1"/>
    </source>
</evidence>
<sequence>MKSWEWPMDYKNIVEVFMMSGWDTTNINLSDLSLCLNVWKRCLRFPRTIIGAADALRDIQSYTRDDTK</sequence>
<reference evidence="1" key="1">
    <citation type="journal article" date="2019" name="bioRxiv">
        <title>The Genome of the Zebra Mussel, Dreissena polymorpha: A Resource for Invasive Species Research.</title>
        <authorList>
            <person name="McCartney M.A."/>
            <person name="Auch B."/>
            <person name="Kono T."/>
            <person name="Mallez S."/>
            <person name="Zhang Y."/>
            <person name="Obille A."/>
            <person name="Becker A."/>
            <person name="Abrahante J.E."/>
            <person name="Garbe J."/>
            <person name="Badalamenti J.P."/>
            <person name="Herman A."/>
            <person name="Mangelson H."/>
            <person name="Liachko I."/>
            <person name="Sullivan S."/>
            <person name="Sone E.D."/>
            <person name="Koren S."/>
            <person name="Silverstein K.A.T."/>
            <person name="Beckman K.B."/>
            <person name="Gohl D.M."/>
        </authorList>
    </citation>
    <scope>NUCLEOTIDE SEQUENCE</scope>
    <source>
        <strain evidence="1">Duluth1</strain>
        <tissue evidence="1">Whole animal</tissue>
    </source>
</reference>
<keyword evidence="2" id="KW-1185">Reference proteome</keyword>
<proteinExistence type="predicted"/>
<dbReference type="EMBL" id="JAIWYP010000002">
    <property type="protein sequence ID" value="KAH3871893.1"/>
    <property type="molecule type" value="Genomic_DNA"/>
</dbReference>
<name>A0A9D4M8L9_DREPO</name>
<protein>
    <submittedName>
        <fullName evidence="1">Uncharacterized protein</fullName>
    </submittedName>
</protein>
<comment type="caution">
    <text evidence="1">The sequence shown here is derived from an EMBL/GenBank/DDBJ whole genome shotgun (WGS) entry which is preliminary data.</text>
</comment>
<gene>
    <name evidence="1" type="ORF">DPMN_035108</name>
</gene>